<dbReference type="InterPro" id="IPR036388">
    <property type="entry name" value="WH-like_DNA-bd_sf"/>
</dbReference>
<evidence type="ECO:0000256" key="3">
    <source>
        <dbReference type="ARBA" id="ARBA00023163"/>
    </source>
</evidence>
<dbReference type="CDD" id="cd07377">
    <property type="entry name" value="WHTH_GntR"/>
    <property type="match status" value="1"/>
</dbReference>
<dbReference type="Proteomes" id="UP000094598">
    <property type="component" value="Chromosome"/>
</dbReference>
<dbReference type="CDD" id="cd01541">
    <property type="entry name" value="PBP1_AraR"/>
    <property type="match status" value="1"/>
</dbReference>
<dbReference type="Gene3D" id="3.40.50.2300">
    <property type="match status" value="2"/>
</dbReference>
<keyword evidence="8" id="KW-1185">Reference proteome</keyword>
<evidence type="ECO:0000256" key="2">
    <source>
        <dbReference type="ARBA" id="ARBA00023125"/>
    </source>
</evidence>
<gene>
    <name evidence="5" type="primary">araR</name>
    <name evidence="5" type="ORF">Maut_01183</name>
    <name evidence="6" type="ORF">MTAT_12150</name>
</gene>
<dbReference type="Proteomes" id="UP000322283">
    <property type="component" value="Unassembled WGS sequence"/>
</dbReference>
<dbReference type="Pfam" id="PF13377">
    <property type="entry name" value="Peripla_BP_3"/>
    <property type="match status" value="1"/>
</dbReference>
<dbReference type="EMBL" id="CP017019">
    <property type="protein sequence ID" value="AOQ23633.1"/>
    <property type="molecule type" value="Genomic_DNA"/>
</dbReference>
<keyword evidence="2" id="KW-0238">DNA-binding</keyword>
<reference evidence="5 7" key="1">
    <citation type="submission" date="2016-08" db="EMBL/GenBank/DDBJ databases">
        <title>Moorella thermoacetica DSM 103132.</title>
        <authorList>
            <person name="Jendresen C.B."/>
            <person name="Redl S.M."/>
            <person name="Jensen T.O."/>
            <person name="Nielsen A.T."/>
        </authorList>
    </citation>
    <scope>NUCLEOTIDE SEQUENCE [LARGE SCALE GENOMIC DNA]</scope>
    <source>
        <strain evidence="5 7">DSM 103132</strain>
    </source>
</reference>
<accession>A0AAC9HH04</accession>
<evidence type="ECO:0000313" key="5">
    <source>
        <dbReference type="EMBL" id="AOQ23633.1"/>
    </source>
</evidence>
<dbReference type="FunFam" id="1.10.10.10:FF:000079">
    <property type="entry name" value="GntR family transcriptional regulator"/>
    <property type="match status" value="1"/>
</dbReference>
<dbReference type="GO" id="GO:0003700">
    <property type="term" value="F:DNA-binding transcription factor activity"/>
    <property type="evidence" value="ECO:0007669"/>
    <property type="project" value="InterPro"/>
</dbReference>
<feature type="domain" description="HTH gntR-type" evidence="4">
    <location>
        <begin position="8"/>
        <end position="76"/>
    </location>
</feature>
<dbReference type="RefSeq" id="WP_069589026.1">
    <property type="nucleotide sequence ID" value="NZ_CP017019.1"/>
</dbReference>
<dbReference type="InterPro" id="IPR033532">
    <property type="entry name" value="AraR_ligand_bind_dom"/>
</dbReference>
<proteinExistence type="predicted"/>
<dbReference type="SMART" id="SM00345">
    <property type="entry name" value="HTH_GNTR"/>
    <property type="match status" value="1"/>
</dbReference>
<dbReference type="InterPro" id="IPR046335">
    <property type="entry name" value="LacI/GalR-like_sensor"/>
</dbReference>
<evidence type="ECO:0000259" key="4">
    <source>
        <dbReference type="PROSITE" id="PS50949"/>
    </source>
</evidence>
<name>A0AAC9HH04_NEOTH</name>
<protein>
    <submittedName>
        <fullName evidence="5">Arabinose metabolism transcriptional repressor</fullName>
    </submittedName>
</protein>
<sequence length="359" mass="40463">MLDPNNPLPKYYQLKEYLKEMIRRGDIAPGEQLPSENALVQQFSLSRHTVRQAIGELENEGWVYREQGRGTFCAYRGKASGRTIAVLTTYISDYIFPAIIRGIEEILSAAGYTLVLANTSNDKNKEAQCLENLINQDIAGLIVEPTKSARENINLAYFAELEKKHIPYLMLHAVYPELDAAYIIMDDQKGGYLATKYLLQLGHREVAGIFKADDLQGVKRQAGFMAALAEYGVTIKQGFLGNYETEQLYSFPYQFTRNLLQKTNRPSAIVCYNDQIALQVLEAIRHEGLKVPEDISLVGYDDSSLAVASEVKLTTIKHPKAEMGRQAARLLIDMLEGRMEKPRLVYEPELVVRSSCRSL</sequence>
<keyword evidence="1" id="KW-0805">Transcription regulation</keyword>
<dbReference type="PROSITE" id="PS50949">
    <property type="entry name" value="HTH_GNTR"/>
    <property type="match status" value="1"/>
</dbReference>
<dbReference type="GO" id="GO:0000976">
    <property type="term" value="F:transcription cis-regulatory region binding"/>
    <property type="evidence" value="ECO:0007669"/>
    <property type="project" value="TreeGrafter"/>
</dbReference>
<dbReference type="EMBL" id="VCDX01000003">
    <property type="protein sequence ID" value="TYL13817.1"/>
    <property type="molecule type" value="Genomic_DNA"/>
</dbReference>
<dbReference type="PRINTS" id="PR00035">
    <property type="entry name" value="HTHGNTR"/>
</dbReference>
<dbReference type="InterPro" id="IPR000524">
    <property type="entry name" value="Tscrpt_reg_HTH_GntR"/>
</dbReference>
<dbReference type="Pfam" id="PF00392">
    <property type="entry name" value="GntR"/>
    <property type="match status" value="1"/>
</dbReference>
<reference evidence="6 8" key="2">
    <citation type="submission" date="2019-05" db="EMBL/GenBank/DDBJ databases">
        <title>Genome sequence of Moorella thermoacetica ATCC 33924.</title>
        <authorList>
            <person name="Poehlein A."/>
            <person name="Bengelsdorf F.R."/>
            <person name="Duerre P."/>
            <person name="Daniel R."/>
        </authorList>
    </citation>
    <scope>NUCLEOTIDE SEQUENCE [LARGE SCALE GENOMIC DNA]</scope>
    <source>
        <strain evidence="6 8">ATCC 33924</strain>
    </source>
</reference>
<dbReference type="Gene3D" id="1.10.10.10">
    <property type="entry name" value="Winged helix-like DNA-binding domain superfamily/Winged helix DNA-binding domain"/>
    <property type="match status" value="1"/>
</dbReference>
<keyword evidence="3" id="KW-0804">Transcription</keyword>
<dbReference type="PANTHER" id="PTHR30146:SF150">
    <property type="entry name" value="ARABINOSE METABOLISM TRANSCRIPTIONAL REPRESSOR"/>
    <property type="match status" value="1"/>
</dbReference>
<dbReference type="PANTHER" id="PTHR30146">
    <property type="entry name" value="LACI-RELATED TRANSCRIPTIONAL REPRESSOR"/>
    <property type="match status" value="1"/>
</dbReference>
<organism evidence="5 7">
    <name type="scientific">Neomoorella thermoacetica</name>
    <name type="common">Clostridium thermoaceticum</name>
    <dbReference type="NCBI Taxonomy" id="1525"/>
    <lineage>
        <taxon>Bacteria</taxon>
        <taxon>Bacillati</taxon>
        <taxon>Bacillota</taxon>
        <taxon>Clostridia</taxon>
        <taxon>Neomoorellales</taxon>
        <taxon>Neomoorellaceae</taxon>
        <taxon>Neomoorella</taxon>
    </lineage>
</organism>
<evidence type="ECO:0000313" key="8">
    <source>
        <dbReference type="Proteomes" id="UP000322283"/>
    </source>
</evidence>
<dbReference type="SUPFAM" id="SSF46785">
    <property type="entry name" value="Winged helix' DNA-binding domain"/>
    <property type="match status" value="1"/>
</dbReference>
<evidence type="ECO:0000256" key="1">
    <source>
        <dbReference type="ARBA" id="ARBA00023015"/>
    </source>
</evidence>
<dbReference type="AlphaFoldDB" id="A0AAC9HH04"/>
<dbReference type="SUPFAM" id="SSF53822">
    <property type="entry name" value="Periplasmic binding protein-like I"/>
    <property type="match status" value="1"/>
</dbReference>
<evidence type="ECO:0000313" key="7">
    <source>
        <dbReference type="Proteomes" id="UP000094598"/>
    </source>
</evidence>
<dbReference type="InterPro" id="IPR036390">
    <property type="entry name" value="WH_DNA-bd_sf"/>
</dbReference>
<dbReference type="InterPro" id="IPR028082">
    <property type="entry name" value="Peripla_BP_I"/>
</dbReference>
<evidence type="ECO:0000313" key="6">
    <source>
        <dbReference type="EMBL" id="TYL13817.1"/>
    </source>
</evidence>